<dbReference type="EMBL" id="LQYT01000113">
    <property type="protein sequence ID" value="KYD11224.1"/>
    <property type="molecule type" value="Genomic_DNA"/>
</dbReference>
<dbReference type="STRING" id="301148.B4135_3339"/>
<dbReference type="AlphaFoldDB" id="A0A150LG31"/>
<feature type="region of interest" description="Disordered" evidence="1">
    <location>
        <begin position="1"/>
        <end position="58"/>
    </location>
</feature>
<name>A0A150LG31_9BACI</name>
<protein>
    <submittedName>
        <fullName evidence="2">Uncharacterized protein</fullName>
    </submittedName>
</protein>
<evidence type="ECO:0000256" key="1">
    <source>
        <dbReference type="SAM" id="MobiDB-lite"/>
    </source>
</evidence>
<organism evidence="2 3">
    <name type="scientific">Caldibacillus debilis</name>
    <dbReference type="NCBI Taxonomy" id="301148"/>
    <lineage>
        <taxon>Bacteria</taxon>
        <taxon>Bacillati</taxon>
        <taxon>Bacillota</taxon>
        <taxon>Bacilli</taxon>
        <taxon>Bacillales</taxon>
        <taxon>Bacillaceae</taxon>
        <taxon>Caldibacillus</taxon>
    </lineage>
</organism>
<sequence length="58" mass="6094">MDSATPEKAAHPGDPLPSRSGFELPDAAKRKKPPGASAPSSGKEKARPFHPCALEKRS</sequence>
<evidence type="ECO:0000313" key="2">
    <source>
        <dbReference type="EMBL" id="KYD11224.1"/>
    </source>
</evidence>
<reference evidence="2" key="1">
    <citation type="submission" date="2016-01" db="EMBL/GenBank/DDBJ databases">
        <title>Draft Genome Sequences of Seven Thermophilic Sporeformers Isolated from Foods.</title>
        <authorList>
            <person name="Berendsen E.M."/>
            <person name="Wells-Bennik M.H."/>
            <person name="Krawcyk A.O."/>
            <person name="De Jong A."/>
            <person name="Holsappel S."/>
            <person name="Eijlander R.T."/>
            <person name="Kuipers O.P."/>
        </authorList>
    </citation>
    <scope>NUCLEOTIDE SEQUENCE [LARGE SCALE GENOMIC DNA]</scope>
    <source>
        <strain evidence="2">B4135</strain>
    </source>
</reference>
<feature type="compositionally biased region" description="Basic and acidic residues" evidence="1">
    <location>
        <begin position="42"/>
        <end position="58"/>
    </location>
</feature>
<proteinExistence type="predicted"/>
<comment type="caution">
    <text evidence="2">The sequence shown here is derived from an EMBL/GenBank/DDBJ whole genome shotgun (WGS) entry which is preliminary data.</text>
</comment>
<dbReference type="Proteomes" id="UP000075683">
    <property type="component" value="Unassembled WGS sequence"/>
</dbReference>
<gene>
    <name evidence="2" type="ORF">B4135_3339</name>
</gene>
<evidence type="ECO:0000313" key="3">
    <source>
        <dbReference type="Proteomes" id="UP000075683"/>
    </source>
</evidence>
<accession>A0A150LG31</accession>